<evidence type="ECO:0000256" key="3">
    <source>
        <dbReference type="ARBA" id="ARBA00022448"/>
    </source>
</evidence>
<evidence type="ECO:0000256" key="5">
    <source>
        <dbReference type="SAM" id="MobiDB-lite"/>
    </source>
</evidence>
<evidence type="ECO:0000256" key="1">
    <source>
        <dbReference type="ARBA" id="ARBA00004196"/>
    </source>
</evidence>
<evidence type="ECO:0000313" key="8">
    <source>
        <dbReference type="Proteomes" id="UP001339911"/>
    </source>
</evidence>
<name>A0ABU7SGA6_9ACTN</name>
<dbReference type="InterPro" id="IPR022386">
    <property type="entry name" value="Chitin_NgcE"/>
</dbReference>
<dbReference type="PANTHER" id="PTHR43649:SF31">
    <property type="entry name" value="SN-GLYCEROL-3-PHOSPHATE-BINDING PERIPLASMIC PROTEIN UGPB"/>
    <property type="match status" value="1"/>
</dbReference>
<evidence type="ECO:0000313" key="7">
    <source>
        <dbReference type="EMBL" id="MEE6308940.1"/>
    </source>
</evidence>
<evidence type="ECO:0000256" key="4">
    <source>
        <dbReference type="ARBA" id="ARBA00022729"/>
    </source>
</evidence>
<organism evidence="7 8">
    <name type="scientific">Plantactinospora veratri</name>
    <dbReference type="NCBI Taxonomy" id="1436122"/>
    <lineage>
        <taxon>Bacteria</taxon>
        <taxon>Bacillati</taxon>
        <taxon>Actinomycetota</taxon>
        <taxon>Actinomycetes</taxon>
        <taxon>Micromonosporales</taxon>
        <taxon>Micromonosporaceae</taxon>
        <taxon>Plantactinospora</taxon>
    </lineage>
</organism>
<dbReference type="PROSITE" id="PS51318">
    <property type="entry name" value="TAT"/>
    <property type="match status" value="1"/>
</dbReference>
<feature type="signal peptide" evidence="6">
    <location>
        <begin position="1"/>
        <end position="36"/>
    </location>
</feature>
<keyword evidence="4 6" id="KW-0732">Signal</keyword>
<comment type="subcellular location">
    <subcellularLocation>
        <location evidence="1">Cell envelope</location>
    </subcellularLocation>
</comment>
<evidence type="ECO:0000256" key="2">
    <source>
        <dbReference type="ARBA" id="ARBA00008520"/>
    </source>
</evidence>
<evidence type="ECO:0000256" key="6">
    <source>
        <dbReference type="SAM" id="SignalP"/>
    </source>
</evidence>
<keyword evidence="8" id="KW-1185">Reference proteome</keyword>
<dbReference type="NCBIfam" id="TIGR03851">
    <property type="entry name" value="chitin_NgcE"/>
    <property type="match status" value="1"/>
</dbReference>
<feature type="region of interest" description="Disordered" evidence="5">
    <location>
        <begin position="43"/>
        <end position="62"/>
    </location>
</feature>
<comment type="caution">
    <text evidence="7">The sequence shown here is derived from an EMBL/GenBank/DDBJ whole genome shotgun (WGS) entry which is preliminary data.</text>
</comment>
<dbReference type="EMBL" id="JAZGQL010000014">
    <property type="protein sequence ID" value="MEE6308940.1"/>
    <property type="molecule type" value="Genomic_DNA"/>
</dbReference>
<dbReference type="Gene3D" id="3.40.190.10">
    <property type="entry name" value="Periplasmic binding protein-like II"/>
    <property type="match status" value="2"/>
</dbReference>
<accession>A0ABU7SGA6</accession>
<protein>
    <submittedName>
        <fullName evidence="7">N-acetylglucosamine/diacetylchitobiose ABC transporter substrate-binding protein</fullName>
    </submittedName>
</protein>
<dbReference type="InterPro" id="IPR050490">
    <property type="entry name" value="Bact_solute-bd_prot1"/>
</dbReference>
<reference evidence="7 8" key="1">
    <citation type="submission" date="2024-01" db="EMBL/GenBank/DDBJ databases">
        <title>Genome insights into Plantactinospora veratri sp. nov.</title>
        <authorList>
            <person name="Wang L."/>
        </authorList>
    </citation>
    <scope>NUCLEOTIDE SEQUENCE [LARGE SCALE GENOMIC DNA]</scope>
    <source>
        <strain evidence="7 8">NEAU-FHS4</strain>
    </source>
</reference>
<proteinExistence type="inferred from homology"/>
<dbReference type="Pfam" id="PF01547">
    <property type="entry name" value="SBP_bac_1"/>
    <property type="match status" value="1"/>
</dbReference>
<keyword evidence="3" id="KW-0813">Transport</keyword>
<dbReference type="SUPFAM" id="SSF53850">
    <property type="entry name" value="Periplasmic binding protein-like II"/>
    <property type="match status" value="1"/>
</dbReference>
<dbReference type="RefSeq" id="WP_331209225.1">
    <property type="nucleotide sequence ID" value="NZ_JAZGQL010000014.1"/>
</dbReference>
<dbReference type="PANTHER" id="PTHR43649">
    <property type="entry name" value="ARABINOSE-BINDING PROTEIN-RELATED"/>
    <property type="match status" value="1"/>
</dbReference>
<sequence>MNSFRPARSGPAPTTGPRRRAVLRAAAVGLAAPALAGCVTSGGDDGRPAAAKGETSAENPLGVPASTPLEVVVFDGGYGDEYAVNAENLYKGRFPGATVEHKAIQKVGEALQPRFVADTPPDVVDNTGAGRLDLATLVGAGKLTDLTELLDAPSLDDPGTKVRDTLLPGVVADGTLDGKVYTLNFTYTVWGLWYSKPLFDKHGWAYPTSWDAMLALCAQIKKAGIAPWTYQGKYPEYLNDPLLAMAAKAGGPELVKAVDNLQPGAWKQQPLLDAATAIAELAGRGYLLPGSEALSHTEAQAAWSQGKAAIIPCGSWLEAEQKGVTPAGFDMVMGAVPSLGAADKLPYGTVQAASSESFLVPARAKNPRGGLEFLRVLFSAGSARRFAELNSTLPSVAGATDGLTLSTGLGSVRSAVQAAGANTVTYRFRTWYAPLAKAVDDATGELATRRISPRQWADRIQKAADAIAADSAVKKYSR</sequence>
<gene>
    <name evidence="7" type="primary">ngcE</name>
    <name evidence="7" type="ORF">V1634_19075</name>
</gene>
<comment type="similarity">
    <text evidence="2">Belongs to the bacterial solute-binding protein 1 family.</text>
</comment>
<feature type="chain" id="PRO_5047299338" evidence="6">
    <location>
        <begin position="37"/>
        <end position="478"/>
    </location>
</feature>
<dbReference type="Proteomes" id="UP001339911">
    <property type="component" value="Unassembled WGS sequence"/>
</dbReference>
<dbReference type="InterPro" id="IPR006311">
    <property type="entry name" value="TAT_signal"/>
</dbReference>
<dbReference type="InterPro" id="IPR006059">
    <property type="entry name" value="SBP"/>
</dbReference>